<evidence type="ECO:0000256" key="1">
    <source>
        <dbReference type="SAM" id="Phobius"/>
    </source>
</evidence>
<accession>A0A4V5Q183</accession>
<feature type="transmembrane region" description="Helical" evidence="1">
    <location>
        <begin position="288"/>
        <end position="310"/>
    </location>
</feature>
<organism evidence="2 3">
    <name type="scientific">Guptibacillus hwajinpoensis</name>
    <dbReference type="NCBI Taxonomy" id="208199"/>
    <lineage>
        <taxon>Bacteria</taxon>
        <taxon>Bacillati</taxon>
        <taxon>Bacillota</taxon>
        <taxon>Bacilli</taxon>
        <taxon>Bacillales</taxon>
        <taxon>Guptibacillaceae</taxon>
        <taxon>Guptibacillus</taxon>
    </lineage>
</organism>
<dbReference type="PANTHER" id="PTHR37305:SF1">
    <property type="entry name" value="MEMBRANE PROTEIN"/>
    <property type="match status" value="1"/>
</dbReference>
<dbReference type="OrthoDB" id="8613028at2"/>
<dbReference type="GO" id="GO:0005886">
    <property type="term" value="C:plasma membrane"/>
    <property type="evidence" value="ECO:0007669"/>
    <property type="project" value="UniProtKB-SubCell"/>
</dbReference>
<dbReference type="PANTHER" id="PTHR37305">
    <property type="entry name" value="INTEGRAL MEMBRANE PROTEIN-RELATED"/>
    <property type="match status" value="1"/>
</dbReference>
<feature type="transmembrane region" description="Helical" evidence="1">
    <location>
        <begin position="113"/>
        <end position="135"/>
    </location>
</feature>
<dbReference type="Proteomes" id="UP000310541">
    <property type="component" value="Unassembled WGS sequence"/>
</dbReference>
<feature type="transmembrane region" description="Helical" evidence="1">
    <location>
        <begin position="236"/>
        <end position="257"/>
    </location>
</feature>
<keyword evidence="1" id="KW-1133">Transmembrane helix</keyword>
<dbReference type="GO" id="GO:0140359">
    <property type="term" value="F:ABC-type transporter activity"/>
    <property type="evidence" value="ECO:0007669"/>
    <property type="project" value="InterPro"/>
</dbReference>
<keyword evidence="1" id="KW-0812">Transmembrane</keyword>
<protein>
    <submittedName>
        <fullName evidence="2">ABC transporter permease</fullName>
    </submittedName>
</protein>
<gene>
    <name evidence="2" type="ORF">FBF83_15430</name>
</gene>
<dbReference type="Pfam" id="PF12679">
    <property type="entry name" value="ABC2_membrane_2"/>
    <property type="match status" value="1"/>
</dbReference>
<feature type="transmembrane region" description="Helical" evidence="1">
    <location>
        <begin position="156"/>
        <end position="184"/>
    </location>
</feature>
<evidence type="ECO:0000313" key="3">
    <source>
        <dbReference type="Proteomes" id="UP000310541"/>
    </source>
</evidence>
<evidence type="ECO:0000313" key="2">
    <source>
        <dbReference type="EMBL" id="TKD69378.1"/>
    </source>
</evidence>
<sequence>MSSIVRLIQNENMKIYRRPGTWVMIGLIIAAVLTAGIITNLSGSDESTDWRTNAQNTIQESEKILKDSAEGMPKAYKDSLKRDIALNEYRLDNNIPPLERGSIWSFMNNSTGIVVLISIFTIIIGAGIVAGEYSWGTIKLLLIRPASRTKILASKFIATLLFALFSLVILYISSFLIGGLLLGFESIDQPYLTYSNGEVTETSMALHFVIEYALASVDLLMMVTFAFMLSSIFRSSSLAIGLAIFLMFTGSQLTYILSQYDWVKYILFANTDLSVYFDGSPIVDSMTLGFSLVTLLVYLIVFLLLSWLLFTKRDVAA</sequence>
<proteinExistence type="predicted"/>
<keyword evidence="1" id="KW-0472">Membrane</keyword>
<dbReference type="RefSeq" id="WP_136948042.1">
    <property type="nucleotide sequence ID" value="NZ_SWFM01000004.1"/>
</dbReference>
<dbReference type="AlphaFoldDB" id="A0A4V5Q183"/>
<dbReference type="EMBL" id="SWFM01000004">
    <property type="protein sequence ID" value="TKD69378.1"/>
    <property type="molecule type" value="Genomic_DNA"/>
</dbReference>
<reference evidence="2 3" key="1">
    <citation type="submission" date="2019-04" db="EMBL/GenBank/DDBJ databases">
        <title>Genome sequence of Bacillus hwajinpoensis strain Y2.</title>
        <authorList>
            <person name="Fair J.L."/>
            <person name="Maclea K.S."/>
        </authorList>
    </citation>
    <scope>NUCLEOTIDE SEQUENCE [LARGE SCALE GENOMIC DNA]</scope>
    <source>
        <strain evidence="2 3">Y2</strain>
    </source>
</reference>
<name>A0A4V5Q183_9BACL</name>
<feature type="transmembrane region" description="Helical" evidence="1">
    <location>
        <begin position="204"/>
        <end position="229"/>
    </location>
</feature>
<feature type="transmembrane region" description="Helical" evidence="1">
    <location>
        <begin position="21"/>
        <end position="41"/>
    </location>
</feature>
<comment type="caution">
    <text evidence="2">The sequence shown here is derived from an EMBL/GenBank/DDBJ whole genome shotgun (WGS) entry which is preliminary data.</text>
</comment>